<reference evidence="3" key="2">
    <citation type="submission" date="2023-06" db="EMBL/GenBank/DDBJ databases">
        <authorList>
            <person name="Ma L."/>
            <person name="Liu K.-W."/>
            <person name="Li Z."/>
            <person name="Hsiao Y.-Y."/>
            <person name="Qi Y."/>
            <person name="Fu T."/>
            <person name="Tang G."/>
            <person name="Zhang D."/>
            <person name="Sun W.-H."/>
            <person name="Liu D.-K."/>
            <person name="Li Y."/>
            <person name="Chen G.-Z."/>
            <person name="Liu X.-D."/>
            <person name="Liao X.-Y."/>
            <person name="Jiang Y.-T."/>
            <person name="Yu X."/>
            <person name="Hao Y."/>
            <person name="Huang J."/>
            <person name="Zhao X.-W."/>
            <person name="Ke S."/>
            <person name="Chen Y.-Y."/>
            <person name="Wu W.-L."/>
            <person name="Hsu J.-L."/>
            <person name="Lin Y.-F."/>
            <person name="Huang M.-D."/>
            <person name="Li C.-Y."/>
            <person name="Huang L."/>
            <person name="Wang Z.-W."/>
            <person name="Zhao X."/>
            <person name="Zhong W.-Y."/>
            <person name="Peng D.-H."/>
            <person name="Ahmad S."/>
            <person name="Lan S."/>
            <person name="Zhang J.-S."/>
            <person name="Tsai W.-C."/>
            <person name="Van De Peer Y."/>
            <person name="Liu Z.-J."/>
        </authorList>
    </citation>
    <scope>NUCLEOTIDE SEQUENCE</scope>
    <source>
        <strain evidence="3">SCP</strain>
        <tissue evidence="3">Leaves</tissue>
    </source>
</reference>
<dbReference type="AlphaFoldDB" id="A0AAV9ANF6"/>
<organism evidence="3 4">
    <name type="scientific">Acorus gramineus</name>
    <name type="common">Dwarf sweet flag</name>
    <dbReference type="NCBI Taxonomy" id="55184"/>
    <lineage>
        <taxon>Eukaryota</taxon>
        <taxon>Viridiplantae</taxon>
        <taxon>Streptophyta</taxon>
        <taxon>Embryophyta</taxon>
        <taxon>Tracheophyta</taxon>
        <taxon>Spermatophyta</taxon>
        <taxon>Magnoliopsida</taxon>
        <taxon>Liliopsida</taxon>
        <taxon>Acoraceae</taxon>
        <taxon>Acorus</taxon>
    </lineage>
</organism>
<name>A0AAV9ANF6_ACOGR</name>
<feature type="domain" description="Neprosin PEP catalytic" evidence="2">
    <location>
        <begin position="1"/>
        <end position="69"/>
    </location>
</feature>
<dbReference type="InterPro" id="IPR004314">
    <property type="entry name" value="Neprosin"/>
</dbReference>
<dbReference type="Pfam" id="PF03080">
    <property type="entry name" value="Neprosin"/>
    <property type="match status" value="1"/>
</dbReference>
<accession>A0AAV9ANF6</accession>
<sequence length="69" mass="7580">MKFFIPKQEMIRRIMRLANGAEVVQYGGEVFDSRGNGGGHTTTEMGSGHFGGDGERKASVFTNIQVIPY</sequence>
<evidence type="ECO:0000259" key="2">
    <source>
        <dbReference type="PROSITE" id="PS52045"/>
    </source>
</evidence>
<proteinExistence type="predicted"/>
<comment type="caution">
    <text evidence="3">The sequence shown here is derived from an EMBL/GenBank/DDBJ whole genome shotgun (WGS) entry which is preliminary data.</text>
</comment>
<feature type="region of interest" description="Disordered" evidence="1">
    <location>
        <begin position="32"/>
        <end position="54"/>
    </location>
</feature>
<dbReference type="PROSITE" id="PS52045">
    <property type="entry name" value="NEPROSIN_PEP_CD"/>
    <property type="match status" value="1"/>
</dbReference>
<evidence type="ECO:0000256" key="1">
    <source>
        <dbReference type="SAM" id="MobiDB-lite"/>
    </source>
</evidence>
<gene>
    <name evidence="3" type="ORF">QJS04_geneDACA018110</name>
</gene>
<reference evidence="3" key="1">
    <citation type="journal article" date="2023" name="Nat. Commun.">
        <title>Diploid and tetraploid genomes of Acorus and the evolution of monocots.</title>
        <authorList>
            <person name="Ma L."/>
            <person name="Liu K.W."/>
            <person name="Li Z."/>
            <person name="Hsiao Y.Y."/>
            <person name="Qi Y."/>
            <person name="Fu T."/>
            <person name="Tang G.D."/>
            <person name="Zhang D."/>
            <person name="Sun W.H."/>
            <person name="Liu D.K."/>
            <person name="Li Y."/>
            <person name="Chen G.Z."/>
            <person name="Liu X.D."/>
            <person name="Liao X.Y."/>
            <person name="Jiang Y.T."/>
            <person name="Yu X."/>
            <person name="Hao Y."/>
            <person name="Huang J."/>
            <person name="Zhao X.W."/>
            <person name="Ke S."/>
            <person name="Chen Y.Y."/>
            <person name="Wu W.L."/>
            <person name="Hsu J.L."/>
            <person name="Lin Y.F."/>
            <person name="Huang M.D."/>
            <person name="Li C.Y."/>
            <person name="Huang L."/>
            <person name="Wang Z.W."/>
            <person name="Zhao X."/>
            <person name="Zhong W.Y."/>
            <person name="Peng D.H."/>
            <person name="Ahmad S."/>
            <person name="Lan S."/>
            <person name="Zhang J.S."/>
            <person name="Tsai W.C."/>
            <person name="Van de Peer Y."/>
            <person name="Liu Z.J."/>
        </authorList>
    </citation>
    <scope>NUCLEOTIDE SEQUENCE</scope>
    <source>
        <strain evidence="3">SCP</strain>
    </source>
</reference>
<dbReference type="Proteomes" id="UP001179952">
    <property type="component" value="Unassembled WGS sequence"/>
</dbReference>
<evidence type="ECO:0000313" key="3">
    <source>
        <dbReference type="EMBL" id="KAK1265692.1"/>
    </source>
</evidence>
<dbReference type="EMBL" id="JAUJYN010000008">
    <property type="protein sequence ID" value="KAK1265692.1"/>
    <property type="molecule type" value="Genomic_DNA"/>
</dbReference>
<evidence type="ECO:0000313" key="4">
    <source>
        <dbReference type="Proteomes" id="UP001179952"/>
    </source>
</evidence>
<protein>
    <recommendedName>
        <fullName evidence="2">Neprosin PEP catalytic domain-containing protein</fullName>
    </recommendedName>
</protein>
<keyword evidence="4" id="KW-1185">Reference proteome</keyword>